<accession>A0A7W6APM4</accession>
<dbReference type="EMBL" id="BSPG01000066">
    <property type="protein sequence ID" value="GLS46990.1"/>
    <property type="molecule type" value="Genomic_DNA"/>
</dbReference>
<reference evidence="4" key="2">
    <citation type="journal article" date="2019" name="Int. J. Syst. Evol. Microbiol.">
        <title>The Global Catalogue of Microorganisms (GCM) 10K type strain sequencing project: providing services to taxonomists for standard genome sequencing and annotation.</title>
        <authorList>
            <consortium name="The Broad Institute Genomics Platform"/>
            <consortium name="The Broad Institute Genome Sequencing Center for Infectious Disease"/>
            <person name="Wu L."/>
            <person name="Ma J."/>
        </authorList>
    </citation>
    <scope>NUCLEOTIDE SEQUENCE [LARGE SCALE GENOMIC DNA]</scope>
    <source>
        <strain evidence="4">NBRC 107710</strain>
    </source>
</reference>
<sequence length="96" mass="10539">MSGNIRQPGRWSAFIPSPTVSKAISRRLMKTVSNDYAAQFPIDGVSADGPFDGFPFDRIGDDLRHLYDEVIASDVPHSLMQLAEAIDARRSGQSSE</sequence>
<dbReference type="Proteomes" id="UP001156881">
    <property type="component" value="Unassembled WGS sequence"/>
</dbReference>
<dbReference type="Proteomes" id="UP000517759">
    <property type="component" value="Unassembled WGS sequence"/>
</dbReference>
<organism evidence="2 3">
    <name type="scientific">Methylobacterium brachythecii</name>
    <dbReference type="NCBI Taxonomy" id="1176177"/>
    <lineage>
        <taxon>Bacteria</taxon>
        <taxon>Pseudomonadati</taxon>
        <taxon>Pseudomonadota</taxon>
        <taxon>Alphaproteobacteria</taxon>
        <taxon>Hyphomicrobiales</taxon>
        <taxon>Methylobacteriaceae</taxon>
        <taxon>Methylobacterium</taxon>
    </lineage>
</organism>
<reference evidence="1" key="4">
    <citation type="submission" date="2023-01" db="EMBL/GenBank/DDBJ databases">
        <title>Draft genome sequence of Methylobacterium brachythecii strain NBRC 107710.</title>
        <authorList>
            <person name="Sun Q."/>
            <person name="Mori K."/>
        </authorList>
    </citation>
    <scope>NUCLEOTIDE SEQUENCE</scope>
    <source>
        <strain evidence="1">NBRC 107710</strain>
    </source>
</reference>
<evidence type="ECO:0000313" key="1">
    <source>
        <dbReference type="EMBL" id="GLS46990.1"/>
    </source>
</evidence>
<keyword evidence="4" id="KW-1185">Reference proteome</keyword>
<reference evidence="1" key="1">
    <citation type="journal article" date="2014" name="Int. J. Syst. Evol. Microbiol.">
        <title>Complete genome of a new Firmicutes species belonging to the dominant human colonic microbiota ('Ruminococcus bicirculans') reveals two chromosomes and a selective capacity to utilize plant glucans.</title>
        <authorList>
            <consortium name="NISC Comparative Sequencing Program"/>
            <person name="Wegmann U."/>
            <person name="Louis P."/>
            <person name="Goesmann A."/>
            <person name="Henrissat B."/>
            <person name="Duncan S.H."/>
            <person name="Flint H.J."/>
        </authorList>
    </citation>
    <scope>NUCLEOTIDE SEQUENCE</scope>
    <source>
        <strain evidence="1">NBRC 107710</strain>
    </source>
</reference>
<evidence type="ECO:0008006" key="5">
    <source>
        <dbReference type="Google" id="ProtNLM"/>
    </source>
</evidence>
<evidence type="ECO:0000313" key="2">
    <source>
        <dbReference type="EMBL" id="MBB3904950.1"/>
    </source>
</evidence>
<proteinExistence type="predicted"/>
<protein>
    <recommendedName>
        <fullName evidence="5">Anti-sigma factor NepR domain-containing protein</fullName>
    </recommendedName>
</protein>
<dbReference type="AlphaFoldDB" id="A0A7W6APM4"/>
<comment type="caution">
    <text evidence="2">The sequence shown here is derived from an EMBL/GenBank/DDBJ whole genome shotgun (WGS) entry which is preliminary data.</text>
</comment>
<evidence type="ECO:0000313" key="4">
    <source>
        <dbReference type="Proteomes" id="UP001156881"/>
    </source>
</evidence>
<dbReference type="EMBL" id="JACIDN010000009">
    <property type="protein sequence ID" value="MBB3904950.1"/>
    <property type="molecule type" value="Genomic_DNA"/>
</dbReference>
<dbReference type="RefSeq" id="WP_284212173.1">
    <property type="nucleotide sequence ID" value="NZ_BSPG01000066.1"/>
</dbReference>
<evidence type="ECO:0000313" key="3">
    <source>
        <dbReference type="Proteomes" id="UP000517759"/>
    </source>
</evidence>
<name>A0A7W6APM4_9HYPH</name>
<reference evidence="2 3" key="3">
    <citation type="submission" date="2020-08" db="EMBL/GenBank/DDBJ databases">
        <title>Genomic Encyclopedia of Type Strains, Phase IV (KMG-IV): sequencing the most valuable type-strain genomes for metagenomic binning, comparative biology and taxonomic classification.</title>
        <authorList>
            <person name="Goeker M."/>
        </authorList>
    </citation>
    <scope>NUCLEOTIDE SEQUENCE [LARGE SCALE GENOMIC DNA]</scope>
    <source>
        <strain evidence="2 3">DSM 24105</strain>
    </source>
</reference>
<gene>
    <name evidence="1" type="ORF">GCM10007884_49900</name>
    <name evidence="2" type="ORF">GGR33_004476</name>
</gene>